<dbReference type="PROSITE" id="PS51257">
    <property type="entry name" value="PROKAR_LIPOPROTEIN"/>
    <property type="match status" value="1"/>
</dbReference>
<accession>A0A327RC54</accession>
<organism evidence="1 2">
    <name type="scientific">Olleya aquimaris</name>
    <dbReference type="NCBI Taxonomy" id="639310"/>
    <lineage>
        <taxon>Bacteria</taxon>
        <taxon>Pseudomonadati</taxon>
        <taxon>Bacteroidota</taxon>
        <taxon>Flavobacteriia</taxon>
        <taxon>Flavobacteriales</taxon>
        <taxon>Flavobacteriaceae</taxon>
    </lineage>
</organism>
<dbReference type="Pfam" id="PF14903">
    <property type="entry name" value="WG_beta_rep"/>
    <property type="match status" value="1"/>
</dbReference>
<comment type="caution">
    <text evidence="1">The sequence shown here is derived from an EMBL/GenBank/DDBJ whole genome shotgun (WGS) entry which is preliminary data.</text>
</comment>
<reference evidence="1 2" key="1">
    <citation type="submission" date="2018-06" db="EMBL/GenBank/DDBJ databases">
        <title>Genomic Encyclopedia of Archaeal and Bacterial Type Strains, Phase II (KMG-II): from individual species to whole genera.</title>
        <authorList>
            <person name="Goeker M."/>
        </authorList>
    </citation>
    <scope>NUCLEOTIDE SEQUENCE [LARGE SCALE GENOMIC DNA]</scope>
    <source>
        <strain evidence="1 2">DSM 24464</strain>
    </source>
</reference>
<proteinExistence type="predicted"/>
<dbReference type="EMBL" id="QLLO01000007">
    <property type="protein sequence ID" value="RAJ13184.1"/>
    <property type="molecule type" value="Genomic_DNA"/>
</dbReference>
<keyword evidence="2" id="KW-1185">Reference proteome</keyword>
<evidence type="ECO:0000313" key="1">
    <source>
        <dbReference type="EMBL" id="RAJ13184.1"/>
    </source>
</evidence>
<dbReference type="Proteomes" id="UP000248703">
    <property type="component" value="Unassembled WGS sequence"/>
</dbReference>
<evidence type="ECO:0000313" key="2">
    <source>
        <dbReference type="Proteomes" id="UP000248703"/>
    </source>
</evidence>
<dbReference type="RefSeq" id="WP_111660370.1">
    <property type="nucleotide sequence ID" value="NZ_QLLO01000007.1"/>
</dbReference>
<dbReference type="AlphaFoldDB" id="A0A327RC54"/>
<sequence>MKKLIFGIIITVLISACSSKKENYLIKYHEGEFDEIGVPSGYLNLKGDTIIPIGKYYYCYTDTIRNFGMVIEKGTGKIIGINNKAEHLFEVAKYDNGPDYVENELFRIIKNKLYGYANKDGEIIIEPKFKCAHPFFMGKAQVSDSCTTKTSNGRKMFLSNSWYYIDSKGNRTEK</sequence>
<dbReference type="InterPro" id="IPR032774">
    <property type="entry name" value="WG_beta_rep"/>
</dbReference>
<evidence type="ECO:0008006" key="3">
    <source>
        <dbReference type="Google" id="ProtNLM"/>
    </source>
</evidence>
<gene>
    <name evidence="1" type="ORF">LY08_02083</name>
</gene>
<name>A0A327RC54_9FLAO</name>
<protein>
    <recommendedName>
        <fullName evidence="3">WG repeat-containing protein</fullName>
    </recommendedName>
</protein>
<dbReference type="OrthoDB" id="697275at2"/>